<name>A0A8X7ZZA3_POPTO</name>
<dbReference type="EMBL" id="JAAWWB010000007">
    <property type="protein sequence ID" value="KAG6778739.1"/>
    <property type="molecule type" value="Genomic_DNA"/>
</dbReference>
<protein>
    <submittedName>
        <fullName evidence="1">Uncharacterized protein</fullName>
    </submittedName>
</protein>
<organism evidence="1 2">
    <name type="scientific">Populus tomentosa</name>
    <name type="common">Chinese white poplar</name>
    <dbReference type="NCBI Taxonomy" id="118781"/>
    <lineage>
        <taxon>Eukaryota</taxon>
        <taxon>Viridiplantae</taxon>
        <taxon>Streptophyta</taxon>
        <taxon>Embryophyta</taxon>
        <taxon>Tracheophyta</taxon>
        <taxon>Spermatophyta</taxon>
        <taxon>Magnoliopsida</taxon>
        <taxon>eudicotyledons</taxon>
        <taxon>Gunneridae</taxon>
        <taxon>Pentapetalae</taxon>
        <taxon>rosids</taxon>
        <taxon>fabids</taxon>
        <taxon>Malpighiales</taxon>
        <taxon>Salicaceae</taxon>
        <taxon>Saliceae</taxon>
        <taxon>Populus</taxon>
    </lineage>
</organism>
<evidence type="ECO:0000313" key="2">
    <source>
        <dbReference type="Proteomes" id="UP000886885"/>
    </source>
</evidence>
<keyword evidence="2" id="KW-1185">Reference proteome</keyword>
<gene>
    <name evidence="1" type="ORF">POTOM_015084</name>
</gene>
<dbReference type="Proteomes" id="UP000886885">
    <property type="component" value="Chromosome 4A"/>
</dbReference>
<evidence type="ECO:0000313" key="1">
    <source>
        <dbReference type="EMBL" id="KAG6778739.1"/>
    </source>
</evidence>
<proteinExistence type="predicted"/>
<accession>A0A8X7ZZA3</accession>
<sequence>MQMHLPRINVLRASNTWTEVQSNSHGNSSAMTSTAIFCHSICSSATNLERKTSCEKSCQLLVGFRATYGVINKYISSTVALDVLRDGQMRIALGSTRGAEIYLELATATTSTARMKVVCIQSLGK</sequence>
<comment type="caution">
    <text evidence="1">The sequence shown here is derived from an EMBL/GenBank/DDBJ whole genome shotgun (WGS) entry which is preliminary data.</text>
</comment>
<dbReference type="AlphaFoldDB" id="A0A8X7ZZA3"/>
<reference evidence="1" key="1">
    <citation type="journal article" date="2020" name="bioRxiv">
        <title>Hybrid origin of Populus tomentosa Carr. identified through genome sequencing and phylogenomic analysis.</title>
        <authorList>
            <person name="An X."/>
            <person name="Gao K."/>
            <person name="Chen Z."/>
            <person name="Li J."/>
            <person name="Yang X."/>
            <person name="Yang X."/>
            <person name="Zhou J."/>
            <person name="Guo T."/>
            <person name="Zhao T."/>
            <person name="Huang S."/>
            <person name="Miao D."/>
            <person name="Khan W.U."/>
            <person name="Rao P."/>
            <person name="Ye M."/>
            <person name="Lei B."/>
            <person name="Liao W."/>
            <person name="Wang J."/>
            <person name="Ji L."/>
            <person name="Li Y."/>
            <person name="Guo B."/>
            <person name="Mustafa N.S."/>
            <person name="Li S."/>
            <person name="Yun Q."/>
            <person name="Keller S.R."/>
            <person name="Mao J."/>
            <person name="Zhang R."/>
            <person name="Strauss S.H."/>
        </authorList>
    </citation>
    <scope>NUCLEOTIDE SEQUENCE</scope>
    <source>
        <strain evidence="1">GM15</strain>
        <tissue evidence="1">Leaf</tissue>
    </source>
</reference>